<dbReference type="Pfam" id="PF13671">
    <property type="entry name" value="AAA_33"/>
    <property type="match status" value="1"/>
</dbReference>
<dbReference type="InterPro" id="IPR027417">
    <property type="entry name" value="P-loop_NTPase"/>
</dbReference>
<accession>A0A345IH61</accession>
<dbReference type="EMBL" id="CP031158">
    <property type="protein sequence ID" value="AXG99033.1"/>
    <property type="molecule type" value="Genomic_DNA"/>
</dbReference>
<reference evidence="1 2" key="1">
    <citation type="submission" date="2018-07" db="EMBL/GenBank/DDBJ databases">
        <title>Complete Genome and Methylome Analysis of Deinococcus wulumuqiensis NEB 479.</title>
        <authorList>
            <person name="Fomenkov A."/>
            <person name="Luyten Y."/>
            <person name="Vincze T."/>
            <person name="Anton B.P."/>
            <person name="Clark T."/>
            <person name="Roberts R.J."/>
            <person name="Morgan R.D."/>
        </authorList>
    </citation>
    <scope>NUCLEOTIDE SEQUENCE [LARGE SCALE GENOMIC DNA]</scope>
    <source>
        <strain evidence="1 2">NEB 479</strain>
    </source>
</reference>
<evidence type="ECO:0000313" key="2">
    <source>
        <dbReference type="Proteomes" id="UP000253744"/>
    </source>
</evidence>
<organism evidence="1 2">
    <name type="scientific">Deinococcus wulumuqiensis</name>
    <dbReference type="NCBI Taxonomy" id="980427"/>
    <lineage>
        <taxon>Bacteria</taxon>
        <taxon>Thermotogati</taxon>
        <taxon>Deinococcota</taxon>
        <taxon>Deinococci</taxon>
        <taxon>Deinococcales</taxon>
        <taxon>Deinococcaceae</taxon>
        <taxon>Deinococcus</taxon>
    </lineage>
</organism>
<sequence>MSNARSGAAVSVTARIVRPRTGRFCAAGRLCGTDPPVKVVSLNRAGGQRGQAGRCQNTLPGANWGQMTAPIYLLSGTPGAGKSTVAHALLQHFEFGLHLPVDDLREWVVSGIAHPGLQPNPETARQFRLARTAAAQTARLYAEAGFAVVVDDVLWPGDLNLFLPHWEGLTVRPVLLAPGREVAQQRNAARTTKAFDPRLLVPLIDALAPALRPDEFRAAGWQVLDKAQQSPGQTVAAVLALS</sequence>
<evidence type="ECO:0000313" key="1">
    <source>
        <dbReference type="EMBL" id="AXG99033.1"/>
    </source>
</evidence>
<proteinExistence type="predicted"/>
<name>A0A345IH61_9DEIO</name>
<protein>
    <recommendedName>
        <fullName evidence="3">Phosphotransferase</fullName>
    </recommendedName>
</protein>
<evidence type="ECO:0008006" key="3">
    <source>
        <dbReference type="Google" id="ProtNLM"/>
    </source>
</evidence>
<dbReference type="Gene3D" id="3.40.50.300">
    <property type="entry name" value="P-loop containing nucleotide triphosphate hydrolases"/>
    <property type="match status" value="1"/>
</dbReference>
<dbReference type="Proteomes" id="UP000253744">
    <property type="component" value="Chromosome"/>
</dbReference>
<gene>
    <name evidence="1" type="ORF">DVJ83_07490</name>
</gene>
<dbReference type="SUPFAM" id="SSF52540">
    <property type="entry name" value="P-loop containing nucleoside triphosphate hydrolases"/>
    <property type="match status" value="1"/>
</dbReference>
<dbReference type="AlphaFoldDB" id="A0A345IH61"/>
<dbReference type="KEGG" id="dwu:DVJ83_07490"/>